<evidence type="ECO:0000313" key="2">
    <source>
        <dbReference type="EMBL" id="REC59480.1"/>
    </source>
</evidence>
<dbReference type="EMBL" id="QNVT01000037">
    <property type="protein sequence ID" value="REC59480.1"/>
    <property type="molecule type" value="Genomic_DNA"/>
</dbReference>
<protein>
    <recommendedName>
        <fullName evidence="1">Peptidase S8/S53 domain-containing protein</fullName>
    </recommendedName>
</protein>
<dbReference type="GO" id="GO:0004252">
    <property type="term" value="F:serine-type endopeptidase activity"/>
    <property type="evidence" value="ECO:0007669"/>
    <property type="project" value="InterPro"/>
</dbReference>
<dbReference type="RefSeq" id="WP_115973563.1">
    <property type="nucleotide sequence ID" value="NZ_QNVT01000037.1"/>
</dbReference>
<gene>
    <name evidence="2" type="ORF">DRF65_25705</name>
</gene>
<dbReference type="Proteomes" id="UP000256686">
    <property type="component" value="Unassembled WGS sequence"/>
</dbReference>
<name>A0A3D9C0U4_9FLAO</name>
<dbReference type="Pfam" id="PF00082">
    <property type="entry name" value="Peptidase_S8"/>
    <property type="match status" value="1"/>
</dbReference>
<sequence length="96" mass="10920">MNATSAAAAQASWFAAKIAFQYPDAWPETVRELIIHSADWNPMMFNQIQAQQGNRKSFRNLLRTFGYGIPNLDRTLYGQESAFTFIAQEHINNPLV</sequence>
<proteinExistence type="predicted"/>
<comment type="caution">
    <text evidence="2">The sequence shown here is derived from an EMBL/GenBank/DDBJ whole genome shotgun (WGS) entry which is preliminary data.</text>
</comment>
<evidence type="ECO:0000313" key="3">
    <source>
        <dbReference type="Proteomes" id="UP000256686"/>
    </source>
</evidence>
<dbReference type="InterPro" id="IPR036852">
    <property type="entry name" value="Peptidase_S8/S53_dom_sf"/>
</dbReference>
<feature type="domain" description="Peptidase S8/S53" evidence="1">
    <location>
        <begin position="1"/>
        <end position="68"/>
    </location>
</feature>
<dbReference type="AlphaFoldDB" id="A0A3D9C0U4"/>
<dbReference type="SUPFAM" id="SSF52743">
    <property type="entry name" value="Subtilisin-like"/>
    <property type="match status" value="1"/>
</dbReference>
<dbReference type="InterPro" id="IPR000209">
    <property type="entry name" value="Peptidase_S8/S53_dom"/>
</dbReference>
<accession>A0A3D9C0U4</accession>
<dbReference type="Gene3D" id="3.40.50.200">
    <property type="entry name" value="Peptidase S8/S53 domain"/>
    <property type="match status" value="1"/>
</dbReference>
<keyword evidence="3" id="KW-1185">Reference proteome</keyword>
<reference evidence="3" key="1">
    <citation type="submission" date="2018-06" db="EMBL/GenBank/DDBJ databases">
        <authorList>
            <person name="Lum Nde A."/>
            <person name="Hugo C."/>
        </authorList>
    </citation>
    <scope>NUCLEOTIDE SEQUENCE [LARGE SCALE GENOMIC DNA]</scope>
    <source>
        <strain evidence="3">1_F178</strain>
    </source>
</reference>
<evidence type="ECO:0000259" key="1">
    <source>
        <dbReference type="Pfam" id="PF00082"/>
    </source>
</evidence>
<dbReference type="GO" id="GO:0006508">
    <property type="term" value="P:proteolysis"/>
    <property type="evidence" value="ECO:0007669"/>
    <property type="project" value="InterPro"/>
</dbReference>
<organism evidence="2 3">
    <name type="scientific">Chryseobacterium pennae</name>
    <dbReference type="NCBI Taxonomy" id="2258962"/>
    <lineage>
        <taxon>Bacteria</taxon>
        <taxon>Pseudomonadati</taxon>
        <taxon>Bacteroidota</taxon>
        <taxon>Flavobacteriia</taxon>
        <taxon>Flavobacteriales</taxon>
        <taxon>Weeksellaceae</taxon>
        <taxon>Chryseobacterium group</taxon>
        <taxon>Chryseobacterium</taxon>
    </lineage>
</organism>